<proteinExistence type="predicted"/>
<dbReference type="AlphaFoldDB" id="A0A0G1U642"/>
<evidence type="ECO:0000313" key="1">
    <source>
        <dbReference type="EMBL" id="KKU89561.1"/>
    </source>
</evidence>
<protein>
    <submittedName>
        <fullName evidence="1">Uncharacterized protein</fullName>
    </submittedName>
</protein>
<name>A0A0G1U642_9BACT</name>
<reference evidence="1 2" key="1">
    <citation type="journal article" date="2015" name="Nature">
        <title>rRNA introns, odd ribosomes, and small enigmatic genomes across a large radiation of phyla.</title>
        <authorList>
            <person name="Brown C.T."/>
            <person name="Hug L.A."/>
            <person name="Thomas B.C."/>
            <person name="Sharon I."/>
            <person name="Castelle C.J."/>
            <person name="Singh A."/>
            <person name="Wilkins M.J."/>
            <person name="Williams K.H."/>
            <person name="Banfield J.F."/>
        </authorList>
    </citation>
    <scope>NUCLEOTIDE SEQUENCE [LARGE SCALE GENOMIC DNA]</scope>
</reference>
<organism evidence="1 2">
    <name type="scientific">Candidatus Wolfebacteria bacterium GW2011_GWA2_47_9b</name>
    <dbReference type="NCBI Taxonomy" id="1619005"/>
    <lineage>
        <taxon>Bacteria</taxon>
        <taxon>Candidatus Wolfeibacteriota</taxon>
    </lineage>
</organism>
<comment type="caution">
    <text evidence="1">The sequence shown here is derived from an EMBL/GenBank/DDBJ whole genome shotgun (WGS) entry which is preliminary data.</text>
</comment>
<dbReference type="EMBL" id="LCPB01000012">
    <property type="protein sequence ID" value="KKU89561.1"/>
    <property type="molecule type" value="Genomic_DNA"/>
</dbReference>
<gene>
    <name evidence="1" type="ORF">UY19_C0012G0009</name>
</gene>
<dbReference type="Proteomes" id="UP000033882">
    <property type="component" value="Unassembled WGS sequence"/>
</dbReference>
<accession>A0A0G1U642</accession>
<sequence length="81" mass="9493">MTEQTFGPGKEMNGWEWEEWLEFEERLEKLSDEALLMLCEKHGVKFEPEDTPKEHIAGALLESTRKEVLVSEVEEVERQLS</sequence>
<evidence type="ECO:0000313" key="2">
    <source>
        <dbReference type="Proteomes" id="UP000033882"/>
    </source>
</evidence>